<dbReference type="AlphaFoldDB" id="A0A6G6Y139"/>
<dbReference type="Pfam" id="PF01863">
    <property type="entry name" value="YgjP-like"/>
    <property type="match status" value="1"/>
</dbReference>
<sequence length="223" mass="24989">MIESLDVVRNARARHMRLAVHPATGRIRLTLPKRASLKAGLAWAESQRGWIDRQRARLPERILLGPGARFPFRGEMLTIAWSRTRSRTPVIAGDMLVCGGPEETLAGRVERWLRAQALSMLREETLEVAERANVAIERVSVGDPRSRWGSCSSRGTIRYSWRLILAPDSVRRATVAHEVAHRVHMNHGPDFHRLVKALYGADPAPARQWLRANGAALHWIGGA</sequence>
<evidence type="ECO:0000313" key="2">
    <source>
        <dbReference type="EMBL" id="QIG78527.1"/>
    </source>
</evidence>
<dbReference type="InterPro" id="IPR002725">
    <property type="entry name" value="YgjP-like_metallopeptidase"/>
</dbReference>
<gene>
    <name evidence="2" type="ORF">G5C33_01105</name>
</gene>
<reference evidence="2 3" key="1">
    <citation type="submission" date="2020-02" db="EMBL/GenBank/DDBJ databases">
        <authorList>
            <person name="Zheng R.K."/>
            <person name="Sun C.M."/>
        </authorList>
    </citation>
    <scope>NUCLEOTIDE SEQUENCE [LARGE SCALE GENOMIC DNA]</scope>
    <source>
        <strain evidence="3">zrk23</strain>
    </source>
</reference>
<organism evidence="2 3">
    <name type="scientific">Stakelama tenebrarum</name>
    <dbReference type="NCBI Taxonomy" id="2711215"/>
    <lineage>
        <taxon>Bacteria</taxon>
        <taxon>Pseudomonadati</taxon>
        <taxon>Pseudomonadota</taxon>
        <taxon>Alphaproteobacteria</taxon>
        <taxon>Sphingomonadales</taxon>
        <taxon>Sphingomonadaceae</taxon>
        <taxon>Stakelama</taxon>
    </lineage>
</organism>
<dbReference type="PANTHER" id="PTHR30399">
    <property type="entry name" value="UNCHARACTERIZED PROTEIN YGJP"/>
    <property type="match status" value="1"/>
</dbReference>
<keyword evidence="3" id="KW-1185">Reference proteome</keyword>
<dbReference type="PANTHER" id="PTHR30399:SF1">
    <property type="entry name" value="UTP PYROPHOSPHATASE"/>
    <property type="match status" value="1"/>
</dbReference>
<evidence type="ECO:0000313" key="3">
    <source>
        <dbReference type="Proteomes" id="UP000501568"/>
    </source>
</evidence>
<dbReference type="Gene3D" id="3.30.2010.10">
    <property type="entry name" value="Metalloproteases ('zincins'), catalytic domain"/>
    <property type="match status" value="1"/>
</dbReference>
<name>A0A6G6Y139_9SPHN</name>
<proteinExistence type="predicted"/>
<dbReference type="KEGG" id="spzr:G5C33_01105"/>
<dbReference type="Proteomes" id="UP000501568">
    <property type="component" value="Chromosome"/>
</dbReference>
<accession>A0A6G6Y139</accession>
<dbReference type="CDD" id="cd07344">
    <property type="entry name" value="M48_yhfN_like"/>
    <property type="match status" value="1"/>
</dbReference>
<dbReference type="EMBL" id="CP049109">
    <property type="protein sequence ID" value="QIG78527.1"/>
    <property type="molecule type" value="Genomic_DNA"/>
</dbReference>
<protein>
    <submittedName>
        <fullName evidence="2">M48 family metallopeptidase</fullName>
    </submittedName>
</protein>
<dbReference type="RefSeq" id="WP_165325525.1">
    <property type="nucleotide sequence ID" value="NZ_CP049109.1"/>
</dbReference>
<dbReference type="InterPro" id="IPR053136">
    <property type="entry name" value="UTP_pyrophosphatase-like"/>
</dbReference>
<evidence type="ECO:0000259" key="1">
    <source>
        <dbReference type="Pfam" id="PF01863"/>
    </source>
</evidence>
<feature type="domain" description="YgjP-like metallopeptidase" evidence="1">
    <location>
        <begin position="16"/>
        <end position="212"/>
    </location>
</feature>